<name>A0A0N1HYG6_LEPSE</name>
<gene>
    <name evidence="1" type="ORF">ABL78_8221</name>
</gene>
<organism evidence="1 2">
    <name type="scientific">Leptomonas seymouri</name>
    <dbReference type="NCBI Taxonomy" id="5684"/>
    <lineage>
        <taxon>Eukaryota</taxon>
        <taxon>Discoba</taxon>
        <taxon>Euglenozoa</taxon>
        <taxon>Kinetoplastea</taxon>
        <taxon>Metakinetoplastina</taxon>
        <taxon>Trypanosomatida</taxon>
        <taxon>Trypanosomatidae</taxon>
        <taxon>Leishmaniinae</taxon>
        <taxon>Leptomonas</taxon>
    </lineage>
</organism>
<evidence type="ECO:0000313" key="2">
    <source>
        <dbReference type="Proteomes" id="UP000038009"/>
    </source>
</evidence>
<dbReference type="VEuPathDB" id="TriTrypDB:Lsey_0554_0010"/>
<evidence type="ECO:0000313" key="1">
    <source>
        <dbReference type="EMBL" id="KPI82763.1"/>
    </source>
</evidence>
<accession>A0A0N1HYG6</accession>
<protein>
    <submittedName>
        <fullName evidence="1">Uncharacterized protein</fullName>
    </submittedName>
</protein>
<proteinExistence type="predicted"/>
<reference evidence="1 2" key="1">
    <citation type="journal article" date="2015" name="PLoS Pathog.">
        <title>Leptomonas seymouri: Adaptations to the Dixenous Life Cycle Analyzed by Genome Sequencing, Transcriptome Profiling and Co-infection with Leishmania donovani.</title>
        <authorList>
            <person name="Kraeva N."/>
            <person name="Butenko A."/>
            <person name="Hlavacova J."/>
            <person name="Kostygov A."/>
            <person name="Myskova J."/>
            <person name="Grybchuk D."/>
            <person name="Lestinova T."/>
            <person name="Votypka J."/>
            <person name="Volf P."/>
            <person name="Opperdoes F."/>
            <person name="Flegontov P."/>
            <person name="Lukes J."/>
            <person name="Yurchenko V."/>
        </authorList>
    </citation>
    <scope>NUCLEOTIDE SEQUENCE [LARGE SCALE GENOMIC DNA]</scope>
    <source>
        <strain evidence="1 2">ATCC 30220</strain>
    </source>
</reference>
<dbReference type="AlphaFoldDB" id="A0A0N1HYG6"/>
<comment type="caution">
    <text evidence="1">The sequence shown here is derived from an EMBL/GenBank/DDBJ whole genome shotgun (WGS) entry which is preliminary data.</text>
</comment>
<dbReference type="Proteomes" id="UP000038009">
    <property type="component" value="Unassembled WGS sequence"/>
</dbReference>
<dbReference type="EMBL" id="LJSK01000554">
    <property type="protein sequence ID" value="KPI82763.1"/>
    <property type="molecule type" value="Genomic_DNA"/>
</dbReference>
<keyword evidence="2" id="KW-1185">Reference proteome</keyword>
<sequence>MAWGCRHRFIGLHSAVSAAGGRSAAGGLRAGHEKGRMLLNVGLCLRRQDSALAPAPHLLAILVVEIAPVDKAVDDGGIVESLEQLVWCVSAPLEEEPRQALGLFGLILTLLPLI</sequence>